<keyword evidence="2" id="KW-1185">Reference proteome</keyword>
<dbReference type="Proteomes" id="UP001149140">
    <property type="component" value="Unassembled WGS sequence"/>
</dbReference>
<evidence type="ECO:0000313" key="2">
    <source>
        <dbReference type="Proteomes" id="UP001149140"/>
    </source>
</evidence>
<dbReference type="RefSeq" id="WP_270045658.1">
    <property type="nucleotide sequence ID" value="NZ_JAPDOD010000065.1"/>
</dbReference>
<organism evidence="1 2">
    <name type="scientific">Solirubrobacter ginsenosidimutans</name>
    <dbReference type="NCBI Taxonomy" id="490573"/>
    <lineage>
        <taxon>Bacteria</taxon>
        <taxon>Bacillati</taxon>
        <taxon>Actinomycetota</taxon>
        <taxon>Thermoleophilia</taxon>
        <taxon>Solirubrobacterales</taxon>
        <taxon>Solirubrobacteraceae</taxon>
        <taxon>Solirubrobacter</taxon>
    </lineage>
</organism>
<name>A0A9X3N0H1_9ACTN</name>
<dbReference type="AlphaFoldDB" id="A0A9X3N0H1"/>
<evidence type="ECO:0000313" key="1">
    <source>
        <dbReference type="EMBL" id="MDA0166401.1"/>
    </source>
</evidence>
<dbReference type="EMBL" id="JAPDOD010000065">
    <property type="protein sequence ID" value="MDA0166401.1"/>
    <property type="molecule type" value="Genomic_DNA"/>
</dbReference>
<protein>
    <submittedName>
        <fullName evidence="1">Uncharacterized protein</fullName>
    </submittedName>
</protein>
<comment type="caution">
    <text evidence="1">The sequence shown here is derived from an EMBL/GenBank/DDBJ whole genome shotgun (WGS) entry which is preliminary data.</text>
</comment>
<sequence>MTCPCGHDEHRVPTTRDEIVAAMGLRNRLGDLLETVADDSSKWMSVMRCRECGRYWADDSLDSGHATLMFVYPIETGDPQAWLAQAQNVWA</sequence>
<reference evidence="1" key="1">
    <citation type="submission" date="2022-10" db="EMBL/GenBank/DDBJ databases">
        <title>The WGS of Solirubrobacter ginsenosidimutans DSM 21036.</title>
        <authorList>
            <person name="Jiang Z."/>
        </authorList>
    </citation>
    <scope>NUCLEOTIDE SEQUENCE</scope>
    <source>
        <strain evidence="1">DSM 21036</strain>
    </source>
</reference>
<accession>A0A9X3N0H1</accession>
<gene>
    <name evidence="1" type="ORF">OM076_39420</name>
</gene>
<proteinExistence type="predicted"/>